<comment type="caution">
    <text evidence="1">The sequence shown here is derived from an EMBL/GenBank/DDBJ whole genome shotgun (WGS) entry which is preliminary data.</text>
</comment>
<name>A0A2K3MHF3_TRIPR</name>
<evidence type="ECO:0000313" key="1">
    <source>
        <dbReference type="EMBL" id="PNX90194.1"/>
    </source>
</evidence>
<gene>
    <name evidence="1" type="ORF">L195_g046317</name>
</gene>
<reference evidence="1 2" key="1">
    <citation type="journal article" date="2014" name="Am. J. Bot.">
        <title>Genome assembly and annotation for red clover (Trifolium pratense; Fabaceae).</title>
        <authorList>
            <person name="Istvanek J."/>
            <person name="Jaros M."/>
            <person name="Krenek A."/>
            <person name="Repkova J."/>
        </authorList>
    </citation>
    <scope>NUCLEOTIDE SEQUENCE [LARGE SCALE GENOMIC DNA]</scope>
    <source>
        <strain evidence="2">cv. Tatra</strain>
        <tissue evidence="1">Young leaves</tissue>
    </source>
</reference>
<dbReference type="AlphaFoldDB" id="A0A2K3MHF3"/>
<reference evidence="1 2" key="2">
    <citation type="journal article" date="2017" name="Front. Plant Sci.">
        <title>Gene Classification and Mining of Molecular Markers Useful in Red Clover (Trifolium pratense) Breeding.</title>
        <authorList>
            <person name="Istvanek J."/>
            <person name="Dluhosova J."/>
            <person name="Dluhos P."/>
            <person name="Patkova L."/>
            <person name="Nedelnik J."/>
            <person name="Repkova J."/>
        </authorList>
    </citation>
    <scope>NUCLEOTIDE SEQUENCE [LARGE SCALE GENOMIC DNA]</scope>
    <source>
        <strain evidence="2">cv. Tatra</strain>
        <tissue evidence="1">Young leaves</tissue>
    </source>
</reference>
<dbReference type="Proteomes" id="UP000236291">
    <property type="component" value="Unassembled WGS sequence"/>
</dbReference>
<protein>
    <submittedName>
        <fullName evidence="1">Uncharacterized protein</fullName>
    </submittedName>
</protein>
<sequence length="125" mass="14228">SGVSSNCIMSEITTVYLPMQPICNPAVLLILFLHGQMQFSRVRPSRNRPPKALDEDETEFLDSYEAAAIAVQSNTVHGLKEKSPLLAVQVDQQFQYFTLKKPAYIVHEVATHKQVLLNQLNQFRW</sequence>
<organism evidence="1 2">
    <name type="scientific">Trifolium pratense</name>
    <name type="common">Red clover</name>
    <dbReference type="NCBI Taxonomy" id="57577"/>
    <lineage>
        <taxon>Eukaryota</taxon>
        <taxon>Viridiplantae</taxon>
        <taxon>Streptophyta</taxon>
        <taxon>Embryophyta</taxon>
        <taxon>Tracheophyta</taxon>
        <taxon>Spermatophyta</taxon>
        <taxon>Magnoliopsida</taxon>
        <taxon>eudicotyledons</taxon>
        <taxon>Gunneridae</taxon>
        <taxon>Pentapetalae</taxon>
        <taxon>rosids</taxon>
        <taxon>fabids</taxon>
        <taxon>Fabales</taxon>
        <taxon>Fabaceae</taxon>
        <taxon>Papilionoideae</taxon>
        <taxon>50 kb inversion clade</taxon>
        <taxon>NPAAA clade</taxon>
        <taxon>Hologalegina</taxon>
        <taxon>IRL clade</taxon>
        <taxon>Trifolieae</taxon>
        <taxon>Trifolium</taxon>
    </lineage>
</organism>
<accession>A0A2K3MHF3</accession>
<feature type="non-terminal residue" evidence="1">
    <location>
        <position position="1"/>
    </location>
</feature>
<dbReference type="EMBL" id="ASHM01062072">
    <property type="protein sequence ID" value="PNX90194.1"/>
    <property type="molecule type" value="Genomic_DNA"/>
</dbReference>
<evidence type="ECO:0000313" key="2">
    <source>
        <dbReference type="Proteomes" id="UP000236291"/>
    </source>
</evidence>
<proteinExistence type="predicted"/>